<organism evidence="1 2">
    <name type="scientific">Oscillochloris trichoides DG-6</name>
    <dbReference type="NCBI Taxonomy" id="765420"/>
    <lineage>
        <taxon>Bacteria</taxon>
        <taxon>Bacillati</taxon>
        <taxon>Chloroflexota</taxon>
        <taxon>Chloroflexia</taxon>
        <taxon>Chloroflexales</taxon>
        <taxon>Chloroflexineae</taxon>
        <taxon>Oscillochloridaceae</taxon>
        <taxon>Oscillochloris</taxon>
    </lineage>
</organism>
<gene>
    <name evidence="1" type="ORF">OSCT_3140</name>
</gene>
<proteinExistence type="predicted"/>
<dbReference type="AlphaFoldDB" id="E1III9"/>
<dbReference type="HOGENOM" id="CLU_762544_0_0_0"/>
<accession>E1III9</accession>
<evidence type="ECO:0000313" key="2">
    <source>
        <dbReference type="Proteomes" id="UP000054010"/>
    </source>
</evidence>
<dbReference type="EMBL" id="ADVR01000139">
    <property type="protein sequence ID" value="EFO78979.1"/>
    <property type="molecule type" value="Genomic_DNA"/>
</dbReference>
<protein>
    <submittedName>
        <fullName evidence="1">Uncharacterized protein</fullName>
    </submittedName>
</protein>
<keyword evidence="2" id="KW-1185">Reference proteome</keyword>
<reference evidence="1 2" key="1">
    <citation type="journal article" date="2011" name="J. Bacteriol.">
        <title>Draft genome sequence of the anoxygenic filamentous phototrophic bacterium Oscillochloris trichoides subsp. DG-6.</title>
        <authorList>
            <person name="Kuznetsov B.B."/>
            <person name="Ivanovsky R.N."/>
            <person name="Keppen O.I."/>
            <person name="Sukhacheva M.V."/>
            <person name="Bumazhkin B.K."/>
            <person name="Patutina E.O."/>
            <person name="Beletsky A.V."/>
            <person name="Mardanov A.V."/>
            <person name="Baslerov R.V."/>
            <person name="Panteleeva A.N."/>
            <person name="Kolganova T.V."/>
            <person name="Ravin N.V."/>
            <person name="Skryabin K.G."/>
        </authorList>
    </citation>
    <scope>NUCLEOTIDE SEQUENCE [LARGE SCALE GENOMIC DNA]</scope>
    <source>
        <strain evidence="1 2">DG-6</strain>
    </source>
</reference>
<sequence length="363" mass="38369">MVGGDPIGEVGGRVERPVRVEGPGLRLAVAGQAGAPAERVNAIAGGHRPRVDHAAQAAQVVVGVGPGLALGIGGLREQAERVIAVARDIAPRVYHRAQIPGVAAPWRPIAIGRDQVFASGIDPLLQDATERVVEILRRETLARHIRPDGAAQHAVEGVIRIRYRVTQGVRLGQHPAEAIVGDRLDRVARVGHLNHAVIDIVGVGGGQRQRGRAGNRRGAGNHLVQPPERIVDIVGRAAARVSDPGGATIIVIDGCLHAPTRRALLGKPALRRVGHHRRMTKRVRSRLQVAGQGIGEGRRLAQRVGLRADRVGPIRADRNVGRGGHQIEAAHILGHPGQVIGQIVGVGGHDIAPEGVEGHRRLV</sequence>
<dbReference type="Proteomes" id="UP000054010">
    <property type="component" value="Unassembled WGS sequence"/>
</dbReference>
<evidence type="ECO:0000313" key="1">
    <source>
        <dbReference type="EMBL" id="EFO78979.1"/>
    </source>
</evidence>
<comment type="caution">
    <text evidence="1">The sequence shown here is derived from an EMBL/GenBank/DDBJ whole genome shotgun (WGS) entry which is preliminary data.</text>
</comment>
<name>E1III9_9CHLR</name>